<evidence type="ECO:0000313" key="14">
    <source>
        <dbReference type="Proteomes" id="UP001474421"/>
    </source>
</evidence>
<keyword evidence="8 10" id="KW-0807">Transducer</keyword>
<dbReference type="Pfam" id="PF00001">
    <property type="entry name" value="7tm_1"/>
    <property type="match status" value="1"/>
</dbReference>
<feature type="domain" description="G-protein coupled receptors family 1 profile" evidence="12">
    <location>
        <begin position="117"/>
        <end position="342"/>
    </location>
</feature>
<keyword evidence="3 10" id="KW-0812">Transmembrane</keyword>
<keyword evidence="5 10" id="KW-0297">G-protein coupled receptor</keyword>
<evidence type="ECO:0000256" key="8">
    <source>
        <dbReference type="ARBA" id="ARBA00023224"/>
    </source>
</evidence>
<dbReference type="PRINTS" id="PR02108">
    <property type="entry name" value="MRGPCRFAMILY"/>
</dbReference>
<evidence type="ECO:0000256" key="11">
    <source>
        <dbReference type="SAM" id="Phobius"/>
    </source>
</evidence>
<keyword evidence="14" id="KW-1185">Reference proteome</keyword>
<evidence type="ECO:0000256" key="6">
    <source>
        <dbReference type="ARBA" id="ARBA00023136"/>
    </source>
</evidence>
<comment type="similarity">
    <text evidence="9">Belongs to the G-protein coupled receptor 1 family. Mas subfamily.</text>
</comment>
<dbReference type="PROSITE" id="PS50262">
    <property type="entry name" value="G_PROTEIN_RECEP_F1_2"/>
    <property type="match status" value="1"/>
</dbReference>
<dbReference type="Gene3D" id="1.20.1070.10">
    <property type="entry name" value="Rhodopsin 7-helix transmembrane proteins"/>
    <property type="match status" value="1"/>
</dbReference>
<name>A0AAW1BMD8_CROAD</name>
<evidence type="ECO:0000256" key="1">
    <source>
        <dbReference type="ARBA" id="ARBA00004651"/>
    </source>
</evidence>
<feature type="transmembrane region" description="Helical" evidence="11">
    <location>
        <begin position="217"/>
        <end position="239"/>
    </location>
</feature>
<keyword evidence="6 11" id="KW-0472">Membrane</keyword>
<evidence type="ECO:0000256" key="2">
    <source>
        <dbReference type="ARBA" id="ARBA00022475"/>
    </source>
</evidence>
<dbReference type="PANTHER" id="PTHR11334:SF69">
    <property type="entry name" value="G-PROTEIN COUPLED RECEPTORS FAMILY 1 PROFILE DOMAIN-CONTAINING PROTEIN"/>
    <property type="match status" value="1"/>
</dbReference>
<evidence type="ECO:0000256" key="10">
    <source>
        <dbReference type="RuleBase" id="RU000688"/>
    </source>
</evidence>
<organism evidence="13 14">
    <name type="scientific">Crotalus adamanteus</name>
    <name type="common">Eastern diamondback rattlesnake</name>
    <dbReference type="NCBI Taxonomy" id="8729"/>
    <lineage>
        <taxon>Eukaryota</taxon>
        <taxon>Metazoa</taxon>
        <taxon>Chordata</taxon>
        <taxon>Craniata</taxon>
        <taxon>Vertebrata</taxon>
        <taxon>Euteleostomi</taxon>
        <taxon>Lepidosauria</taxon>
        <taxon>Squamata</taxon>
        <taxon>Bifurcata</taxon>
        <taxon>Unidentata</taxon>
        <taxon>Episquamata</taxon>
        <taxon>Toxicofera</taxon>
        <taxon>Serpentes</taxon>
        <taxon>Colubroidea</taxon>
        <taxon>Viperidae</taxon>
        <taxon>Crotalinae</taxon>
        <taxon>Crotalus</taxon>
    </lineage>
</organism>
<evidence type="ECO:0000256" key="9">
    <source>
        <dbReference type="ARBA" id="ARBA00061394"/>
    </source>
</evidence>
<evidence type="ECO:0000256" key="7">
    <source>
        <dbReference type="ARBA" id="ARBA00023170"/>
    </source>
</evidence>
<keyword evidence="2" id="KW-1003">Cell membrane</keyword>
<dbReference type="GO" id="GO:0004930">
    <property type="term" value="F:G protein-coupled receptor activity"/>
    <property type="evidence" value="ECO:0007669"/>
    <property type="project" value="UniProtKB-KW"/>
</dbReference>
<evidence type="ECO:0000256" key="3">
    <source>
        <dbReference type="ARBA" id="ARBA00022692"/>
    </source>
</evidence>
<comment type="caution">
    <text evidence="13">The sequence shown here is derived from an EMBL/GenBank/DDBJ whole genome shotgun (WGS) entry which is preliminary data.</text>
</comment>
<proteinExistence type="inferred from homology"/>
<dbReference type="AlphaFoldDB" id="A0AAW1BMD8"/>
<evidence type="ECO:0000256" key="5">
    <source>
        <dbReference type="ARBA" id="ARBA00023040"/>
    </source>
</evidence>
<evidence type="ECO:0000256" key="4">
    <source>
        <dbReference type="ARBA" id="ARBA00022989"/>
    </source>
</evidence>
<dbReference type="PRINTS" id="PR00237">
    <property type="entry name" value="GPCRRHODOPSN"/>
</dbReference>
<feature type="transmembrane region" description="Helical" evidence="11">
    <location>
        <begin position="289"/>
        <end position="309"/>
    </location>
</feature>
<dbReference type="PANTHER" id="PTHR11334">
    <property type="entry name" value="MAS-RELATED G-PROTEIN COUPLED RECEPTOR"/>
    <property type="match status" value="1"/>
</dbReference>
<dbReference type="InterPro" id="IPR000276">
    <property type="entry name" value="GPCR_Rhodpsn"/>
</dbReference>
<sequence>MQTKLDSSKKSRFLNCLRFSKRSILAHHHQCPGLSSLTTDLNLSKRTKNKFCRMRDEFLSFKDDEDYSGSGDIYNSGYEHQDKYEGWAKYFGTAGDELTRNIINIFIAMICTLGLVGNGATIYVLVYSIKRNSFTTYILNLSIADFGVLTSLVIAIIFVTVLTLQKEFDLLFVFFLVFFEFFSFAYSASQFLLTAISLDRCVAVFFPLWHRYHRPPYLPTLVCGFIWILSFLLSAAHFILHWSWNFERSPFLYQLAVNGLLCTPLMIVSTVTLWIHMRWSKQQRNQRKLLTTILLVLLCFLLFSLPMNVFCVVDYFDSYNLLLMTIGMGCAALNSSINPLLYFLVGRKQRQKDQPRTSYKVALENVFRDEQGSPEAQETKTEDQL</sequence>
<dbReference type="FunFam" id="1.20.1070.10:FF:000193">
    <property type="entry name" value="Mas-related G-protein coupled receptor member E"/>
    <property type="match status" value="1"/>
</dbReference>
<dbReference type="PROSITE" id="PS00237">
    <property type="entry name" value="G_PROTEIN_RECEP_F1_1"/>
    <property type="match status" value="1"/>
</dbReference>
<dbReference type="EMBL" id="JAOTOJ010000003">
    <property type="protein sequence ID" value="KAK9402977.1"/>
    <property type="molecule type" value="Genomic_DNA"/>
</dbReference>
<dbReference type="InterPro" id="IPR026234">
    <property type="entry name" value="MRGPCRFAMILY"/>
</dbReference>
<feature type="transmembrane region" description="Helical" evidence="11">
    <location>
        <begin position="170"/>
        <end position="196"/>
    </location>
</feature>
<dbReference type="Proteomes" id="UP001474421">
    <property type="component" value="Unassembled WGS sequence"/>
</dbReference>
<feature type="transmembrane region" description="Helical" evidence="11">
    <location>
        <begin position="321"/>
        <end position="345"/>
    </location>
</feature>
<comment type="subcellular location">
    <subcellularLocation>
        <location evidence="1">Cell membrane</location>
        <topology evidence="1">Multi-pass membrane protein</topology>
    </subcellularLocation>
</comment>
<protein>
    <submittedName>
        <fullName evidence="13">Mas-related G-protein coupled receptor member H-like</fullName>
    </submittedName>
</protein>
<feature type="transmembrane region" description="Helical" evidence="11">
    <location>
        <begin position="251"/>
        <end position="277"/>
    </location>
</feature>
<dbReference type="InterPro" id="IPR017452">
    <property type="entry name" value="GPCR_Rhodpsn_7TM"/>
</dbReference>
<feature type="transmembrane region" description="Helical" evidence="11">
    <location>
        <begin position="102"/>
        <end position="126"/>
    </location>
</feature>
<gene>
    <name evidence="13" type="ORF">NXF25_007804</name>
</gene>
<evidence type="ECO:0000259" key="12">
    <source>
        <dbReference type="PROSITE" id="PS50262"/>
    </source>
</evidence>
<feature type="transmembrane region" description="Helical" evidence="11">
    <location>
        <begin position="138"/>
        <end position="164"/>
    </location>
</feature>
<keyword evidence="7 10" id="KW-0675">Receptor</keyword>
<reference evidence="13 14" key="1">
    <citation type="journal article" date="2024" name="Proc. Natl. Acad. Sci. U.S.A.">
        <title>The genetic regulatory architecture and epigenomic basis for age-related changes in rattlesnake venom.</title>
        <authorList>
            <person name="Hogan M.P."/>
            <person name="Holding M.L."/>
            <person name="Nystrom G.S."/>
            <person name="Colston T.J."/>
            <person name="Bartlett D.A."/>
            <person name="Mason A.J."/>
            <person name="Ellsworth S.A."/>
            <person name="Rautsaw R.M."/>
            <person name="Lawrence K.C."/>
            <person name="Strickland J.L."/>
            <person name="He B."/>
            <person name="Fraser P."/>
            <person name="Margres M.J."/>
            <person name="Gilbert D.M."/>
            <person name="Gibbs H.L."/>
            <person name="Parkinson C.L."/>
            <person name="Rokyta D.R."/>
        </authorList>
    </citation>
    <scope>NUCLEOTIDE SEQUENCE [LARGE SCALE GENOMIC DNA]</scope>
    <source>
        <strain evidence="13">DRR0105</strain>
    </source>
</reference>
<keyword evidence="4 11" id="KW-1133">Transmembrane helix</keyword>
<evidence type="ECO:0000313" key="13">
    <source>
        <dbReference type="EMBL" id="KAK9402977.1"/>
    </source>
</evidence>
<dbReference type="SUPFAM" id="SSF81321">
    <property type="entry name" value="Family A G protein-coupled receptor-like"/>
    <property type="match status" value="1"/>
</dbReference>
<dbReference type="GO" id="GO:0005886">
    <property type="term" value="C:plasma membrane"/>
    <property type="evidence" value="ECO:0007669"/>
    <property type="project" value="UniProtKB-SubCell"/>
</dbReference>
<accession>A0AAW1BMD8</accession>